<keyword evidence="3" id="KW-0812">Transmembrane</keyword>
<evidence type="ECO:0000313" key="5">
    <source>
        <dbReference type="Ensembl" id="ENSPMRP00000034287.1"/>
    </source>
</evidence>
<dbReference type="OMA" id="CSIGNRI"/>
<dbReference type="AlphaFoldDB" id="A0A670KHT3"/>
<dbReference type="SUPFAM" id="SSF49764">
    <property type="entry name" value="HSP20-like chaperones"/>
    <property type="match status" value="1"/>
</dbReference>
<dbReference type="GeneTree" id="ENSGT00940000161100"/>
<dbReference type="GO" id="GO:0042026">
    <property type="term" value="P:protein refolding"/>
    <property type="evidence" value="ECO:0007669"/>
    <property type="project" value="TreeGrafter"/>
</dbReference>
<organism evidence="5 6">
    <name type="scientific">Podarcis muralis</name>
    <name type="common">Wall lizard</name>
    <name type="synonym">Lacerta muralis</name>
    <dbReference type="NCBI Taxonomy" id="64176"/>
    <lineage>
        <taxon>Eukaryota</taxon>
        <taxon>Metazoa</taxon>
        <taxon>Chordata</taxon>
        <taxon>Craniata</taxon>
        <taxon>Vertebrata</taxon>
        <taxon>Euteleostomi</taxon>
        <taxon>Lepidosauria</taxon>
        <taxon>Squamata</taxon>
        <taxon>Bifurcata</taxon>
        <taxon>Unidentata</taxon>
        <taxon>Episquamata</taxon>
        <taxon>Laterata</taxon>
        <taxon>Lacertibaenia</taxon>
        <taxon>Lacertidae</taxon>
        <taxon>Podarcis</taxon>
    </lineage>
</organism>
<evidence type="ECO:0000256" key="1">
    <source>
        <dbReference type="PROSITE-ProRule" id="PRU00285"/>
    </source>
</evidence>
<dbReference type="Gene3D" id="2.60.40.790">
    <property type="match status" value="1"/>
</dbReference>
<dbReference type="GO" id="GO:0005634">
    <property type="term" value="C:nucleus"/>
    <property type="evidence" value="ECO:0007669"/>
    <property type="project" value="TreeGrafter"/>
</dbReference>
<dbReference type="GO" id="GO:0009408">
    <property type="term" value="P:response to heat"/>
    <property type="evidence" value="ECO:0007669"/>
    <property type="project" value="TreeGrafter"/>
</dbReference>
<dbReference type="GO" id="GO:0051082">
    <property type="term" value="F:unfolded protein binding"/>
    <property type="evidence" value="ECO:0007669"/>
    <property type="project" value="TreeGrafter"/>
</dbReference>
<dbReference type="PRINTS" id="PR00299">
    <property type="entry name" value="ACRYSTALLIN"/>
</dbReference>
<dbReference type="Ensembl" id="ENSPMRT00000036380.1">
    <property type="protein sequence ID" value="ENSPMRP00000034287.1"/>
    <property type="gene ID" value="ENSPMRG00000022262.1"/>
</dbReference>
<sequence length="188" mass="21057">MRTEIARQWQREAPLAKVVPLVKNGPPERIKFLTQGTTVLVFIVLSVSIFWETLFSGQLTMVLVRCCLLNPVLTLFPPPSTQVKMDKDKFSVLLDVKHFSPEEMSVKVIGDYIEVHAKHEERPDEHGYISREFHRRYMIPKGVDPAAITSALSPDGVLSITAPTTQALPGVERSIPISRQEKPAVTGK</sequence>
<dbReference type="PROSITE" id="PS01031">
    <property type="entry name" value="SHSP"/>
    <property type="match status" value="1"/>
</dbReference>
<keyword evidence="3" id="KW-0472">Membrane</keyword>
<dbReference type="PANTHER" id="PTHR45640">
    <property type="entry name" value="HEAT SHOCK PROTEIN HSP-12.2-RELATED"/>
    <property type="match status" value="1"/>
</dbReference>
<keyword evidence="6" id="KW-1185">Reference proteome</keyword>
<dbReference type="GO" id="GO:0005737">
    <property type="term" value="C:cytoplasm"/>
    <property type="evidence" value="ECO:0007669"/>
    <property type="project" value="TreeGrafter"/>
</dbReference>
<dbReference type="CDD" id="cd06478">
    <property type="entry name" value="ACD_HspB4-5-6"/>
    <property type="match status" value="1"/>
</dbReference>
<accession>A0A670KHT3</accession>
<evidence type="ECO:0000256" key="2">
    <source>
        <dbReference type="RuleBase" id="RU003616"/>
    </source>
</evidence>
<dbReference type="InterPro" id="IPR001436">
    <property type="entry name" value="Alpha-crystallin/sHSP_animal"/>
</dbReference>
<dbReference type="PANTHER" id="PTHR45640:SF36">
    <property type="entry name" value="HEAT SHOCK PROTEIN BETA-6"/>
    <property type="match status" value="1"/>
</dbReference>
<dbReference type="GO" id="GO:0043066">
    <property type="term" value="P:negative regulation of apoptotic process"/>
    <property type="evidence" value="ECO:0007669"/>
    <property type="project" value="TreeGrafter"/>
</dbReference>
<dbReference type="InterPro" id="IPR002068">
    <property type="entry name" value="A-crystallin/Hsp20_dom"/>
</dbReference>
<name>A0A670KHT3_PODMU</name>
<reference evidence="5" key="1">
    <citation type="submission" date="2025-08" db="UniProtKB">
        <authorList>
            <consortium name="Ensembl"/>
        </authorList>
    </citation>
    <scope>IDENTIFICATION</scope>
</reference>
<evidence type="ECO:0000256" key="3">
    <source>
        <dbReference type="SAM" id="Phobius"/>
    </source>
</evidence>
<keyword evidence="3" id="KW-1133">Transmembrane helix</keyword>
<proteinExistence type="inferred from homology"/>
<evidence type="ECO:0000259" key="4">
    <source>
        <dbReference type="PROSITE" id="PS01031"/>
    </source>
</evidence>
<evidence type="ECO:0000313" key="6">
    <source>
        <dbReference type="Proteomes" id="UP000472272"/>
    </source>
</evidence>
<feature type="transmembrane region" description="Helical" evidence="3">
    <location>
        <begin position="32"/>
        <end position="51"/>
    </location>
</feature>
<reference evidence="5" key="2">
    <citation type="submission" date="2025-09" db="UniProtKB">
        <authorList>
            <consortium name="Ensembl"/>
        </authorList>
    </citation>
    <scope>IDENTIFICATION</scope>
</reference>
<dbReference type="InterPro" id="IPR008978">
    <property type="entry name" value="HSP20-like_chaperone"/>
</dbReference>
<protein>
    <recommendedName>
        <fullName evidence="4">SHSP domain-containing protein</fullName>
    </recommendedName>
</protein>
<dbReference type="Pfam" id="PF00011">
    <property type="entry name" value="HSP20"/>
    <property type="match status" value="1"/>
</dbReference>
<dbReference type="Proteomes" id="UP000472272">
    <property type="component" value="Unplaced"/>
</dbReference>
<comment type="similarity">
    <text evidence="1 2">Belongs to the small heat shock protein (HSP20) family.</text>
</comment>
<feature type="domain" description="SHSP" evidence="4">
    <location>
        <begin position="71"/>
        <end position="180"/>
    </location>
</feature>